<proteinExistence type="predicted"/>
<protein>
    <submittedName>
        <fullName evidence="2">Uncharacterized protein</fullName>
    </submittedName>
</protein>
<feature type="compositionally biased region" description="Acidic residues" evidence="1">
    <location>
        <begin position="53"/>
        <end position="68"/>
    </location>
</feature>
<evidence type="ECO:0000313" key="3">
    <source>
        <dbReference type="Proteomes" id="UP001151760"/>
    </source>
</evidence>
<comment type="caution">
    <text evidence="2">The sequence shown here is derived from an EMBL/GenBank/DDBJ whole genome shotgun (WGS) entry which is preliminary data.</text>
</comment>
<sequence length="280" mass="30094">MNPMHSKSKKTSKRQPGTRGSSKGTGRILGVPDESTVISTTSSEGTESKYSEEDQGDDEEVDGIDSDDDKEKKDDTNDNKIIYLEITDDEETKDEFIHGKEQVHDDEDEEMSNAEVEDSGKGDAEISDAGKADAAKTEEVKDDAKKAEIPLTSSSLSVSLGFGDQFLKLSSDTSLVGTIKDTTDAKINSLLDVKIQSEVPHIPSPFVLRVRVSVISDPSLLTPVQETPSVALVTTQPPLSFSTISPVPQQTTTPVPTPPITTKTPTITTAVPEYNALSVV</sequence>
<feature type="compositionally biased region" description="Basic and acidic residues" evidence="1">
    <location>
        <begin position="69"/>
        <end position="78"/>
    </location>
</feature>
<evidence type="ECO:0000256" key="1">
    <source>
        <dbReference type="SAM" id="MobiDB-lite"/>
    </source>
</evidence>
<evidence type="ECO:0000313" key="2">
    <source>
        <dbReference type="EMBL" id="GJS80312.1"/>
    </source>
</evidence>
<feature type="compositionally biased region" description="Basic residues" evidence="1">
    <location>
        <begin position="1"/>
        <end position="13"/>
    </location>
</feature>
<keyword evidence="3" id="KW-1185">Reference proteome</keyword>
<name>A0ABQ4YRY7_9ASTR</name>
<organism evidence="2 3">
    <name type="scientific">Tanacetum coccineum</name>
    <dbReference type="NCBI Taxonomy" id="301880"/>
    <lineage>
        <taxon>Eukaryota</taxon>
        <taxon>Viridiplantae</taxon>
        <taxon>Streptophyta</taxon>
        <taxon>Embryophyta</taxon>
        <taxon>Tracheophyta</taxon>
        <taxon>Spermatophyta</taxon>
        <taxon>Magnoliopsida</taxon>
        <taxon>eudicotyledons</taxon>
        <taxon>Gunneridae</taxon>
        <taxon>Pentapetalae</taxon>
        <taxon>asterids</taxon>
        <taxon>campanulids</taxon>
        <taxon>Asterales</taxon>
        <taxon>Asteraceae</taxon>
        <taxon>Asteroideae</taxon>
        <taxon>Anthemideae</taxon>
        <taxon>Anthemidinae</taxon>
        <taxon>Tanacetum</taxon>
    </lineage>
</organism>
<accession>A0ABQ4YRY7</accession>
<feature type="region of interest" description="Disordered" evidence="1">
    <location>
        <begin position="1"/>
        <end position="145"/>
    </location>
</feature>
<feature type="region of interest" description="Disordered" evidence="1">
    <location>
        <begin position="243"/>
        <end position="264"/>
    </location>
</feature>
<gene>
    <name evidence="2" type="ORF">Tco_0730193</name>
</gene>
<feature type="compositionally biased region" description="Polar residues" evidence="1">
    <location>
        <begin position="14"/>
        <end position="24"/>
    </location>
</feature>
<reference evidence="2" key="2">
    <citation type="submission" date="2022-01" db="EMBL/GenBank/DDBJ databases">
        <authorList>
            <person name="Yamashiro T."/>
            <person name="Shiraishi A."/>
            <person name="Satake H."/>
            <person name="Nakayama K."/>
        </authorList>
    </citation>
    <scope>NUCLEOTIDE SEQUENCE</scope>
</reference>
<reference evidence="2" key="1">
    <citation type="journal article" date="2022" name="Int. J. Mol. Sci.">
        <title>Draft Genome of Tanacetum Coccineum: Genomic Comparison of Closely Related Tanacetum-Family Plants.</title>
        <authorList>
            <person name="Yamashiro T."/>
            <person name="Shiraishi A."/>
            <person name="Nakayama K."/>
            <person name="Satake H."/>
        </authorList>
    </citation>
    <scope>NUCLEOTIDE SEQUENCE</scope>
</reference>
<feature type="compositionally biased region" description="Polar residues" evidence="1">
    <location>
        <begin position="36"/>
        <end position="45"/>
    </location>
</feature>
<feature type="compositionally biased region" description="Acidic residues" evidence="1">
    <location>
        <begin position="104"/>
        <end position="117"/>
    </location>
</feature>
<dbReference type="EMBL" id="BQNB010010661">
    <property type="protein sequence ID" value="GJS80312.1"/>
    <property type="molecule type" value="Genomic_DNA"/>
</dbReference>
<feature type="compositionally biased region" description="Basic and acidic residues" evidence="1">
    <location>
        <begin position="94"/>
        <end position="103"/>
    </location>
</feature>
<dbReference type="Proteomes" id="UP001151760">
    <property type="component" value="Unassembled WGS sequence"/>
</dbReference>
<feature type="compositionally biased region" description="Basic and acidic residues" evidence="1">
    <location>
        <begin position="118"/>
        <end position="145"/>
    </location>
</feature>